<evidence type="ECO:0000256" key="1">
    <source>
        <dbReference type="ARBA" id="ARBA00010687"/>
    </source>
</evidence>
<evidence type="ECO:0000256" key="2">
    <source>
        <dbReference type="ARBA" id="ARBA00022801"/>
    </source>
</evidence>
<proteinExistence type="inferred from homology"/>
<dbReference type="PANTHER" id="PTHR34983:SF2">
    <property type="entry name" value="ENDO-BETA-1,4-GALACTANASE"/>
    <property type="match status" value="1"/>
</dbReference>
<keyword evidence="6" id="KW-1185">Reference proteome</keyword>
<dbReference type="SUPFAM" id="SSF51445">
    <property type="entry name" value="(Trans)glycosidases"/>
    <property type="match status" value="1"/>
</dbReference>
<comment type="similarity">
    <text evidence="1 4">Belongs to the glycosyl hydrolase 53 family.</text>
</comment>
<keyword evidence="3 4" id="KW-0326">Glycosidase</keyword>
<dbReference type="GO" id="GO:0015926">
    <property type="term" value="F:glucosidase activity"/>
    <property type="evidence" value="ECO:0007669"/>
    <property type="project" value="InterPro"/>
</dbReference>
<keyword evidence="4" id="KW-0732">Signal</keyword>
<comment type="catalytic activity">
    <reaction evidence="4">
        <text>The enzyme specifically hydrolyzes (1-&gt;4)-beta-D-galactosidic linkages in type I arabinogalactans.</text>
        <dbReference type="EC" id="3.2.1.89"/>
    </reaction>
</comment>
<reference evidence="5" key="1">
    <citation type="journal article" date="2014" name="Int. J. Syst. Evol. Microbiol.">
        <title>Complete genome sequence of Corynebacterium casei LMG S-19264T (=DSM 44701T), isolated from a smear-ripened cheese.</title>
        <authorList>
            <consortium name="US DOE Joint Genome Institute (JGI-PGF)"/>
            <person name="Walter F."/>
            <person name="Albersmeier A."/>
            <person name="Kalinowski J."/>
            <person name="Ruckert C."/>
        </authorList>
    </citation>
    <scope>NUCLEOTIDE SEQUENCE</scope>
    <source>
        <strain evidence="5">KCTC 12719</strain>
    </source>
</reference>
<dbReference type="Proteomes" id="UP000610456">
    <property type="component" value="Unassembled WGS sequence"/>
</dbReference>
<evidence type="ECO:0000313" key="5">
    <source>
        <dbReference type="EMBL" id="GHA29433.1"/>
    </source>
</evidence>
<evidence type="ECO:0000256" key="3">
    <source>
        <dbReference type="ARBA" id="ARBA00023295"/>
    </source>
</evidence>
<dbReference type="GO" id="GO:0045490">
    <property type="term" value="P:pectin catabolic process"/>
    <property type="evidence" value="ECO:0007669"/>
    <property type="project" value="TreeGrafter"/>
</dbReference>
<reference evidence="5" key="2">
    <citation type="submission" date="2020-09" db="EMBL/GenBank/DDBJ databases">
        <authorList>
            <person name="Sun Q."/>
            <person name="Kim S."/>
        </authorList>
    </citation>
    <scope>NUCLEOTIDE SEQUENCE</scope>
    <source>
        <strain evidence="5">KCTC 12719</strain>
    </source>
</reference>
<comment type="caution">
    <text evidence="5">The sequence shown here is derived from an EMBL/GenBank/DDBJ whole genome shotgun (WGS) entry which is preliminary data.</text>
</comment>
<dbReference type="EC" id="3.2.1.89" evidence="4"/>
<dbReference type="Gene3D" id="3.20.20.80">
    <property type="entry name" value="Glycosidases"/>
    <property type="match status" value="1"/>
</dbReference>
<name>A0A918VWC5_9FLAO</name>
<evidence type="ECO:0000256" key="4">
    <source>
        <dbReference type="RuleBase" id="RU361192"/>
    </source>
</evidence>
<dbReference type="InterPro" id="IPR011683">
    <property type="entry name" value="Glyco_hydro_53"/>
</dbReference>
<dbReference type="PROSITE" id="PS51257">
    <property type="entry name" value="PROKAR_LIPOPROTEIN"/>
    <property type="match status" value="1"/>
</dbReference>
<evidence type="ECO:0000313" key="6">
    <source>
        <dbReference type="Proteomes" id="UP000610456"/>
    </source>
</evidence>
<sequence length="391" mass="44567">MKRLSFIVCLFALLIFSVSGCREDDAEVIDTPEVPVDPDDEEDDTEISVTYFGADLSYVNEMEDCGGVYNNAAGEEADPFVLFKEAGANLVRVRLWHDPQWTNYSDFEDVRKTIERAKLQNMEVLLDFHYSDTWADPENQVIPEAWNHIEDTEILADSLYNYTYSTLFRLLEEDLLPEIVQVGNEINSEILAPGVATWPINWERNIQLINSGLKAVDDFSGDHNIEIETMLHIAQPENALWWFEAAEENGLKAYDWIGISYYPVWSNYGLEEVSGAVQELKQTYGKRVMVVETAYPHTLEDADSANNNIGQNALIPDYEASPEGQRQYLIDLVKKLDEGGAEGLIYWEPAWISTNCNTLWGQGSHWDNATFFDAETSKALPAFDFFDRNNY</sequence>
<dbReference type="InterPro" id="IPR017853">
    <property type="entry name" value="GH"/>
</dbReference>
<dbReference type="PANTHER" id="PTHR34983">
    <property type="entry name" value="ARABINOGALACTAN ENDO-BETA-1,4-GALACTANASE A"/>
    <property type="match status" value="1"/>
</dbReference>
<dbReference type="Pfam" id="PF07745">
    <property type="entry name" value="Glyco_hydro_53"/>
    <property type="match status" value="1"/>
</dbReference>
<accession>A0A918VWC5</accession>
<dbReference type="AlphaFoldDB" id="A0A918VWC5"/>
<keyword evidence="2 4" id="KW-0378">Hydrolase</keyword>
<feature type="signal peptide" evidence="4">
    <location>
        <begin position="1"/>
        <end position="20"/>
    </location>
</feature>
<dbReference type="GO" id="GO:0031218">
    <property type="term" value="F:arabinogalactan endo-1,4-beta-galactosidase activity"/>
    <property type="evidence" value="ECO:0007669"/>
    <property type="project" value="UniProtKB-EC"/>
</dbReference>
<dbReference type="EMBL" id="BMXB01000002">
    <property type="protein sequence ID" value="GHA29433.1"/>
    <property type="molecule type" value="Genomic_DNA"/>
</dbReference>
<protein>
    <recommendedName>
        <fullName evidence="4">Arabinogalactan endo-beta-1,4-galactanase</fullName>
        <ecNumber evidence="4">3.2.1.89</ecNumber>
    </recommendedName>
</protein>
<dbReference type="RefSeq" id="WP_189603445.1">
    <property type="nucleotide sequence ID" value="NZ_BMXB01000002.1"/>
</dbReference>
<feature type="chain" id="PRO_5038154255" description="Arabinogalactan endo-beta-1,4-galactanase" evidence="4">
    <location>
        <begin position="21"/>
        <end position="391"/>
    </location>
</feature>
<organism evidence="5 6">
    <name type="scientific">Salinimicrobium marinum</name>
    <dbReference type="NCBI Taxonomy" id="680283"/>
    <lineage>
        <taxon>Bacteria</taxon>
        <taxon>Pseudomonadati</taxon>
        <taxon>Bacteroidota</taxon>
        <taxon>Flavobacteriia</taxon>
        <taxon>Flavobacteriales</taxon>
        <taxon>Flavobacteriaceae</taxon>
        <taxon>Salinimicrobium</taxon>
    </lineage>
</organism>
<gene>
    <name evidence="5" type="primary">galA</name>
    <name evidence="5" type="ORF">GCM10007103_08310</name>
</gene>